<dbReference type="InterPro" id="IPR001296">
    <property type="entry name" value="Glyco_trans_1"/>
</dbReference>
<dbReference type="Pfam" id="PF13439">
    <property type="entry name" value="Glyco_transf_4"/>
    <property type="match status" value="1"/>
</dbReference>
<keyword evidence="4" id="KW-1185">Reference proteome</keyword>
<dbReference type="Pfam" id="PF00534">
    <property type="entry name" value="Glycos_transf_1"/>
    <property type="match status" value="1"/>
</dbReference>
<dbReference type="PANTHER" id="PTHR12526">
    <property type="entry name" value="GLYCOSYLTRANSFERASE"/>
    <property type="match status" value="1"/>
</dbReference>
<organism evidence="3 4">
    <name type="scientific">Psychrobacter halodurans</name>
    <dbReference type="NCBI Taxonomy" id="2818439"/>
    <lineage>
        <taxon>Bacteria</taxon>
        <taxon>Pseudomonadati</taxon>
        <taxon>Pseudomonadota</taxon>
        <taxon>Gammaproteobacteria</taxon>
        <taxon>Moraxellales</taxon>
        <taxon>Moraxellaceae</taxon>
        <taxon>Psychrobacter</taxon>
    </lineage>
</organism>
<reference evidence="3 4" key="1">
    <citation type="submission" date="2021-03" db="EMBL/GenBank/DDBJ databases">
        <authorList>
            <person name="Shang D.-D."/>
            <person name="Du Z.-J."/>
            <person name="Chen G.-J."/>
        </authorList>
    </citation>
    <scope>NUCLEOTIDE SEQUENCE [LARGE SCALE GENOMIC DNA]</scope>
    <source>
        <strain evidence="3 4">F2608</strain>
    </source>
</reference>
<dbReference type="RefSeq" id="WP_207969362.1">
    <property type="nucleotide sequence ID" value="NZ_JAGBKN010000007.1"/>
</dbReference>
<gene>
    <name evidence="3" type="ORF">J3491_04830</name>
</gene>
<dbReference type="EMBL" id="JAGBKN010000007">
    <property type="protein sequence ID" value="MBO1516660.1"/>
    <property type="molecule type" value="Genomic_DNA"/>
</dbReference>
<evidence type="ECO:0000313" key="3">
    <source>
        <dbReference type="EMBL" id="MBO1516660.1"/>
    </source>
</evidence>
<evidence type="ECO:0000259" key="2">
    <source>
        <dbReference type="Pfam" id="PF13439"/>
    </source>
</evidence>
<dbReference type="Gene3D" id="3.40.50.2000">
    <property type="entry name" value="Glycogen Phosphorylase B"/>
    <property type="match status" value="2"/>
</dbReference>
<evidence type="ECO:0000313" key="4">
    <source>
        <dbReference type="Proteomes" id="UP000664161"/>
    </source>
</evidence>
<evidence type="ECO:0000259" key="1">
    <source>
        <dbReference type="Pfam" id="PF00534"/>
    </source>
</evidence>
<feature type="domain" description="Glycosyl transferase family 1" evidence="1">
    <location>
        <begin position="185"/>
        <end position="341"/>
    </location>
</feature>
<comment type="caution">
    <text evidence="3">The sequence shown here is derived from an EMBL/GenBank/DDBJ whole genome shotgun (WGS) entry which is preliminary data.</text>
</comment>
<protein>
    <submittedName>
        <fullName evidence="3">Glycosyltransferase</fullName>
    </submittedName>
</protein>
<dbReference type="GO" id="GO:0016757">
    <property type="term" value="F:glycosyltransferase activity"/>
    <property type="evidence" value="ECO:0007669"/>
    <property type="project" value="InterPro"/>
</dbReference>
<dbReference type="SUPFAM" id="SSF53756">
    <property type="entry name" value="UDP-Glycosyltransferase/glycogen phosphorylase"/>
    <property type="match status" value="1"/>
</dbReference>
<proteinExistence type="predicted"/>
<dbReference type="AlphaFoldDB" id="A0AAW4IVM5"/>
<name>A0AAW4IVM5_9GAMM</name>
<feature type="domain" description="Glycosyltransferase subfamily 4-like N-terminal" evidence="2">
    <location>
        <begin position="17"/>
        <end position="173"/>
    </location>
</feature>
<dbReference type="PANTHER" id="PTHR12526:SF630">
    <property type="entry name" value="GLYCOSYLTRANSFERASE"/>
    <property type="match status" value="1"/>
</dbReference>
<dbReference type="InterPro" id="IPR028098">
    <property type="entry name" value="Glyco_trans_4-like_N"/>
</dbReference>
<dbReference type="Proteomes" id="UP000664161">
    <property type="component" value="Unassembled WGS sequence"/>
</dbReference>
<dbReference type="GO" id="GO:1901135">
    <property type="term" value="P:carbohydrate derivative metabolic process"/>
    <property type="evidence" value="ECO:0007669"/>
    <property type="project" value="UniProtKB-ARBA"/>
</dbReference>
<sequence>MNATKICIIADQVYKSGGIERVLSHRINHWIKDGYEVHLITSENEGRSPYFFYDLRLVRHDLAGGFDKSISLLSPLNLKLAYRYFFKLRAAIKNINPDVIVMTNYNYDYYFLPLIAADTHCIKEYHSSFSQKTNAIDRLKKYYTKFYDTHVFLSKEEAYLHSLNGSVVIPNPVVMSDDSPCELTKRRKVIMTAGRIVAIKGFERLLASWSTIASKYPDWRLEIYGDGEHTYIQSLQALIDHHDIAANTAIYPSSPDIISKMLDSRIYAMSSLSECFPMVLLEAMQSRMAIVAFDCPTGPRNILNNKKTGILVENHHISDFSRSLEKLMTRTDLAQTLADNGCLEVRQYDAKAVMKKWNTLIDETCFS</sequence>
<accession>A0AAW4IVM5</accession>